<evidence type="ECO:0000313" key="1">
    <source>
        <dbReference type="EMBL" id="ABR46675.1"/>
    </source>
</evidence>
<evidence type="ECO:0008006" key="3">
    <source>
        <dbReference type="Google" id="ProtNLM"/>
    </source>
</evidence>
<evidence type="ECO:0000313" key="2">
    <source>
        <dbReference type="Proteomes" id="UP000001572"/>
    </source>
</evidence>
<reference evidence="2" key="1">
    <citation type="journal article" date="2016" name="Genome Announc.">
        <title>Complete genome sequence of Alkaliphilus metalliredigens strain QYMF, an alkaliphilic and metal-reducing bacterium isolated from borax-contaminated leachate ponds.</title>
        <authorList>
            <person name="Hwang C."/>
            <person name="Copeland A."/>
            <person name="Lucas S."/>
            <person name="Lapidus A."/>
            <person name="Barry K."/>
            <person name="Detter J.C."/>
            <person name="Glavina Del Rio T."/>
            <person name="Hammon N."/>
            <person name="Israni S."/>
            <person name="Dalin E."/>
            <person name="Tice H."/>
            <person name="Pitluck S."/>
            <person name="Chertkov O."/>
            <person name="Brettin T."/>
            <person name="Bruce D."/>
            <person name="Han C."/>
            <person name="Schmutz J."/>
            <person name="Larimer F."/>
            <person name="Land M.L."/>
            <person name="Hauser L."/>
            <person name="Kyrpides N."/>
            <person name="Mikhailova N."/>
            <person name="Ye Q."/>
            <person name="Zhou J."/>
            <person name="Richardson P."/>
            <person name="Fields M.W."/>
        </authorList>
    </citation>
    <scope>NUCLEOTIDE SEQUENCE [LARGE SCALE GENOMIC DNA]</scope>
    <source>
        <strain evidence="2">QYMF</strain>
    </source>
</reference>
<name>A6TKF7_ALKMQ</name>
<keyword evidence="2" id="KW-1185">Reference proteome</keyword>
<gene>
    <name evidence="1" type="ordered locus">Amet_0447</name>
</gene>
<dbReference type="OrthoDB" id="7068343at2"/>
<protein>
    <recommendedName>
        <fullName evidence="3">DUF3791 domain-containing protein</fullName>
    </recommendedName>
</protein>
<dbReference type="Proteomes" id="UP000001572">
    <property type="component" value="Chromosome"/>
</dbReference>
<dbReference type="HOGENOM" id="CLU_174021_2_1_9"/>
<dbReference type="eggNOG" id="ENOG5030KSX">
    <property type="taxonomic scope" value="Bacteria"/>
</dbReference>
<dbReference type="AlphaFoldDB" id="A6TKF7"/>
<dbReference type="InterPro" id="IPR024269">
    <property type="entry name" value="DUF3791"/>
</dbReference>
<dbReference type="STRING" id="293826.Amet_0447"/>
<dbReference type="Pfam" id="PF12668">
    <property type="entry name" value="DUF3791"/>
    <property type="match status" value="1"/>
</dbReference>
<organism evidence="1 2">
    <name type="scientific">Alkaliphilus metalliredigens (strain QYMF)</name>
    <dbReference type="NCBI Taxonomy" id="293826"/>
    <lineage>
        <taxon>Bacteria</taxon>
        <taxon>Bacillati</taxon>
        <taxon>Bacillota</taxon>
        <taxon>Clostridia</taxon>
        <taxon>Peptostreptococcales</taxon>
        <taxon>Natronincolaceae</taxon>
        <taxon>Alkaliphilus</taxon>
    </lineage>
</organism>
<proteinExistence type="predicted"/>
<dbReference type="EMBL" id="CP000724">
    <property type="protein sequence ID" value="ABR46675.1"/>
    <property type="molecule type" value="Genomic_DNA"/>
</dbReference>
<sequence length="74" mass="8933">MDETLDFMVYCIESYKNAENLRGREAVELFNKYHVFDYIKASHGTQDMACREYIIEDLNMYIDARRQVDTRRNL</sequence>
<dbReference type="KEGG" id="amt:Amet_0447"/>
<dbReference type="RefSeq" id="WP_011971583.1">
    <property type="nucleotide sequence ID" value="NC_009633.1"/>
</dbReference>
<accession>A6TKF7</accession>